<dbReference type="EMBL" id="CAEZZQ010000009">
    <property type="protein sequence ID" value="CAB4765838.1"/>
    <property type="molecule type" value="Genomic_DNA"/>
</dbReference>
<dbReference type="AlphaFoldDB" id="A0A6J6V3R1"/>
<feature type="region of interest" description="Disordered" evidence="1">
    <location>
        <begin position="528"/>
        <end position="547"/>
    </location>
</feature>
<protein>
    <submittedName>
        <fullName evidence="2">Unannotated protein</fullName>
    </submittedName>
</protein>
<name>A0A6J6V3R1_9ZZZZ</name>
<proteinExistence type="predicted"/>
<evidence type="ECO:0000256" key="1">
    <source>
        <dbReference type="SAM" id="MobiDB-lite"/>
    </source>
</evidence>
<sequence>MKLLRKVALTALLSSALVATSALPSGAYDVVPPSVPSFGLLVDEPLTGGFQTISSTVAGVPPLYNGKLLDSENRVCASVSDPHCEGMYSFIAELMLPPCADTASRMCVQGVEVSAKDGPFVKASVDHVINTAPTLADPSTGLPAGGSVALWKAPLVTHAGGSDTYGVVVRAQYQQMLKVPGIQEAGKLRLVSFSASVIPVVMTPGYGNVLEVREVPQKVGPHMGKYNYQIAEKSGASGPYIQNQKCLWHELALCAQISAFAENSTAAVTLRMNNDLTGWLFGRMKEVNVSVTPIDSSNNTIRIEGRPVDVPAALGFVPKADVSKYPLVEAWQKLNYAPGDGYYEKSLADPNSSWGSESSAGGFRGFTTYEQFLKPIPSQGARWLISSGATGNGLVSTGGGCFASTTQLLGIVTTNSMIYSPGPPELKDGALIYKVAGLHTTANGDVFKGTYDLAMRSETARCLYNFTKAPIRAEVVVVSADGSNQNVTTVIQNEKDGWFTLGAYNFTFSQPTIRIKLTQEKAVVPTSVTPASVTPAPKASTPAAPANPNKSKTIIITCVKGKTTKKVVGANPTCPAGYKKK</sequence>
<organism evidence="2">
    <name type="scientific">freshwater metagenome</name>
    <dbReference type="NCBI Taxonomy" id="449393"/>
    <lineage>
        <taxon>unclassified sequences</taxon>
        <taxon>metagenomes</taxon>
        <taxon>ecological metagenomes</taxon>
    </lineage>
</organism>
<evidence type="ECO:0000313" key="2">
    <source>
        <dbReference type="EMBL" id="CAB4765838.1"/>
    </source>
</evidence>
<accession>A0A6J6V3R1</accession>
<reference evidence="2" key="1">
    <citation type="submission" date="2020-05" db="EMBL/GenBank/DDBJ databases">
        <authorList>
            <person name="Chiriac C."/>
            <person name="Salcher M."/>
            <person name="Ghai R."/>
            <person name="Kavagutti S V."/>
        </authorList>
    </citation>
    <scope>NUCLEOTIDE SEQUENCE</scope>
</reference>
<gene>
    <name evidence="2" type="ORF">UFOPK2894_00242</name>
</gene>